<proteinExistence type="predicted"/>
<feature type="transmembrane region" description="Helical" evidence="1">
    <location>
        <begin position="15"/>
        <end position="40"/>
    </location>
</feature>
<feature type="domain" description="Acyltransferase 3" evidence="2">
    <location>
        <begin position="2"/>
        <end position="309"/>
    </location>
</feature>
<dbReference type="PANTHER" id="PTHR23028:SF53">
    <property type="entry name" value="ACYL_TRANSF_3 DOMAIN-CONTAINING PROTEIN"/>
    <property type="match status" value="1"/>
</dbReference>
<evidence type="ECO:0000313" key="4">
    <source>
        <dbReference type="Proteomes" id="UP000649617"/>
    </source>
</evidence>
<dbReference type="Proteomes" id="UP000649617">
    <property type="component" value="Unassembled WGS sequence"/>
</dbReference>
<dbReference type="GO" id="GO:0000271">
    <property type="term" value="P:polysaccharide biosynthetic process"/>
    <property type="evidence" value="ECO:0007669"/>
    <property type="project" value="TreeGrafter"/>
</dbReference>
<feature type="transmembrane region" description="Helical" evidence="1">
    <location>
        <begin position="138"/>
        <end position="156"/>
    </location>
</feature>
<reference evidence="3" key="1">
    <citation type="submission" date="2021-02" db="EMBL/GenBank/DDBJ databases">
        <authorList>
            <person name="Dougan E. K."/>
            <person name="Rhodes N."/>
            <person name="Thang M."/>
            <person name="Chan C."/>
        </authorList>
    </citation>
    <scope>NUCLEOTIDE SEQUENCE</scope>
</reference>
<accession>A0A812K7V8</accession>
<evidence type="ECO:0000313" key="3">
    <source>
        <dbReference type="EMBL" id="CAE7219131.1"/>
    </source>
</evidence>
<feature type="transmembrane region" description="Helical" evidence="1">
    <location>
        <begin position="231"/>
        <end position="249"/>
    </location>
</feature>
<name>A0A812K7V8_SYMPI</name>
<feature type="transmembrane region" description="Helical" evidence="1">
    <location>
        <begin position="61"/>
        <end position="81"/>
    </location>
</feature>
<dbReference type="PANTHER" id="PTHR23028">
    <property type="entry name" value="ACETYLTRANSFERASE"/>
    <property type="match status" value="1"/>
</dbReference>
<protein>
    <recommendedName>
        <fullName evidence="2">Acyltransferase 3 domain-containing protein</fullName>
    </recommendedName>
</protein>
<dbReference type="GO" id="GO:0016747">
    <property type="term" value="F:acyltransferase activity, transferring groups other than amino-acyl groups"/>
    <property type="evidence" value="ECO:0007669"/>
    <property type="project" value="InterPro"/>
</dbReference>
<dbReference type="InterPro" id="IPR050879">
    <property type="entry name" value="Acyltransferase_3"/>
</dbReference>
<dbReference type="EMBL" id="CAJNIZ010003147">
    <property type="protein sequence ID" value="CAE7219131.1"/>
    <property type="molecule type" value="Genomic_DNA"/>
</dbReference>
<sequence length="349" mass="39702">MCCIIIWHHYCNPSIFAQLAYCSVTFFVFFSGFVTQYAYADKMSGVKAHLLSFYLRRIARVLPMYYSIHFLVLVFSGKSLATDFQDSVLMFCTWHGSSPATNFPAWTVCALVWCWLFAPLPSRILFLMRQRLGSSAKYSLALWMCLLTLGFCNEVWSRVAYQQDEDMDLDYWFYETKHNVFVFCLGMGISEVAQHMPDASHLSWVWPICCDVTLLLTLGFTASWERLFPSWGCSYWSGAFAPVAVWVLTSTLGHQSILNRICSHGILQTLGDYSMQIYLLANPLHDLLSQDVEPILLYAFVITAAVASADLAERPWSEFLKKSTDEMQRRSAGSSMGFDDGILLAESTK</sequence>
<organism evidence="3 4">
    <name type="scientific">Symbiodinium pilosum</name>
    <name type="common">Dinoflagellate</name>
    <dbReference type="NCBI Taxonomy" id="2952"/>
    <lineage>
        <taxon>Eukaryota</taxon>
        <taxon>Sar</taxon>
        <taxon>Alveolata</taxon>
        <taxon>Dinophyceae</taxon>
        <taxon>Suessiales</taxon>
        <taxon>Symbiodiniaceae</taxon>
        <taxon>Symbiodinium</taxon>
    </lineage>
</organism>
<dbReference type="AlphaFoldDB" id="A0A812K7V8"/>
<keyword evidence="4" id="KW-1185">Reference proteome</keyword>
<comment type="caution">
    <text evidence="3">The sequence shown here is derived from an EMBL/GenBank/DDBJ whole genome shotgun (WGS) entry which is preliminary data.</text>
</comment>
<keyword evidence="1" id="KW-1133">Transmembrane helix</keyword>
<dbReference type="InterPro" id="IPR002656">
    <property type="entry name" value="Acyl_transf_3_dom"/>
</dbReference>
<dbReference type="GO" id="GO:0016020">
    <property type="term" value="C:membrane"/>
    <property type="evidence" value="ECO:0007669"/>
    <property type="project" value="TreeGrafter"/>
</dbReference>
<keyword evidence="1" id="KW-0812">Transmembrane</keyword>
<gene>
    <name evidence="3" type="ORF">SPIL2461_LOCUS2800</name>
</gene>
<feature type="transmembrane region" description="Helical" evidence="1">
    <location>
        <begin position="103"/>
        <end position="126"/>
    </location>
</feature>
<keyword evidence="1" id="KW-0472">Membrane</keyword>
<evidence type="ECO:0000259" key="2">
    <source>
        <dbReference type="Pfam" id="PF01757"/>
    </source>
</evidence>
<evidence type="ECO:0000256" key="1">
    <source>
        <dbReference type="SAM" id="Phobius"/>
    </source>
</evidence>
<dbReference type="OrthoDB" id="420244at2759"/>
<dbReference type="Pfam" id="PF01757">
    <property type="entry name" value="Acyl_transf_3"/>
    <property type="match status" value="1"/>
</dbReference>
<feature type="transmembrane region" description="Helical" evidence="1">
    <location>
        <begin position="204"/>
        <end position="224"/>
    </location>
</feature>